<name>A0A9N8VN68_9GLOM</name>
<evidence type="ECO:0000313" key="4">
    <source>
        <dbReference type="EMBL" id="CAG8456276.1"/>
    </source>
</evidence>
<dbReference type="PANTHER" id="PTHR21705:SF11">
    <property type="entry name" value="FHIP FAMILY PROTEIN CG3558"/>
    <property type="match status" value="1"/>
</dbReference>
<dbReference type="InterPro" id="IPR019384">
    <property type="entry name" value="FHIP"/>
</dbReference>
<reference evidence="4" key="1">
    <citation type="submission" date="2021-06" db="EMBL/GenBank/DDBJ databases">
        <authorList>
            <person name="Kallberg Y."/>
            <person name="Tangrot J."/>
            <person name="Rosling A."/>
        </authorList>
    </citation>
    <scope>NUCLEOTIDE SEQUENCE</scope>
    <source>
        <strain evidence="4">FL966</strain>
    </source>
</reference>
<dbReference type="SMART" id="SM00546">
    <property type="entry name" value="CUE"/>
    <property type="match status" value="1"/>
</dbReference>
<dbReference type="Pfam" id="PF10257">
    <property type="entry name" value="RAI16-like"/>
    <property type="match status" value="1"/>
</dbReference>
<dbReference type="OrthoDB" id="5350595at2759"/>
<evidence type="ECO:0000256" key="2">
    <source>
        <dbReference type="SAM" id="MobiDB-lite"/>
    </source>
</evidence>
<feature type="compositionally biased region" description="Low complexity" evidence="2">
    <location>
        <begin position="389"/>
        <end position="398"/>
    </location>
</feature>
<evidence type="ECO:0000313" key="5">
    <source>
        <dbReference type="Proteomes" id="UP000789759"/>
    </source>
</evidence>
<proteinExistence type="inferred from homology"/>
<keyword evidence="5" id="KW-1185">Reference proteome</keyword>
<dbReference type="Pfam" id="PF02845">
    <property type="entry name" value="CUE"/>
    <property type="match status" value="1"/>
</dbReference>
<dbReference type="Gene3D" id="1.10.8.10">
    <property type="entry name" value="DNA helicase RuvA subunit, C-terminal domain"/>
    <property type="match status" value="1"/>
</dbReference>
<dbReference type="EMBL" id="CAJVQA010000109">
    <property type="protein sequence ID" value="CAG8456276.1"/>
    <property type="molecule type" value="Genomic_DNA"/>
</dbReference>
<evidence type="ECO:0000256" key="1">
    <source>
        <dbReference type="ARBA" id="ARBA00024336"/>
    </source>
</evidence>
<sequence length="1145" mass="128907">MRFLGSTPQHGARNRRGNIMTNDSPRTRPRPVTPEMVATVCAMFPNIPPVAVQYDLQKTGSVEVTCDNILQHGSLPLPPPTVASPFAVPSTSHASSSTTSGINVSVTHQSLVDRYKLQDAVKKGIVPSEPPKTWEATPEKRQELLQRKKDAMILQARERSATLLLKHNRYDMDYFVNLKNKIKKITPNRAQPTDAEQLAKFRESWNYIESQFDNEEKKKQLPDDVKQTDIPLHLKEMVNILVDEGLRLEDVNTGLCREEFLKSKILEKLVNLATNDVPKGICGEIIRTIGSMINLLDDRFLVHNAVHQPTVSLMINLLDDRFLVHNTVHQPNVSLLQEKYEKYDEDLVDLMYIICSKIHEFPELLNIFFHDTHWLTTPQKAYPKKESENTASFSSNSSQDGNLDDGPASANGTMTSTSAKTTEFTKEPEKREYKFLLFSYLLHFLHREGKSGELARCGLLFIIELKDEQLGEFILESDFATIMAAGLGALYSQLPRKLMVKSSSGGLTNATLLGFGGDNTSAELERLASNGIEVSSSRVFKNQLDSFLKLLEFCQDVLNICPNVDITLALLQNVKNIFLENILYPSILECSDTDGSAVAVISYIDIIMQTLEQEELVDVVVGFLMDSDGDDEDFWKQPIANKIAKRQSTINLFEGIDSNTKKSPPYFTAIGRFTLKDLMFSRLRSSSQQTVIATLKLLHTVISKHCRYSLKLLNIELDENATCFPRPNYLYEDSCNETHGSSFAQPKLTTISHHLKELDLFFSLIAAIDPTPQNMEIFTNGYDSYVRDAEMIIEADPCYINGLDVEWTEDGPTRPNSKKSCRQRFLTYSQGKNGKKGASKGMSAVPKHRLNPTDRLNPGDSLLQILLGTLTNFFAHSPELNLVLTGVLSALAVCPYRSLEGWLVFSGTDRLDSRRDIRRDSHIRDFENLQPGAKNPEIPLGISNNENNAVAEGDDKPINEFDEDDDRSIDFDADKCPSATKAIGATPRWTSYPQFFTIFKTLTQQVDYYRSEIEGFDQYLKERRGGLLDADDEIDENFFKQPHNPSRTPTRRSSTSNHSGSGITTNTNTKNRKMTGHKTPKRAESNSNLNSQIGSLTFRQKETKPKEITLSTLLNNVVILEEAIKELVAIVQVRRSLGIDEVRYL</sequence>
<dbReference type="CDD" id="cd14424">
    <property type="entry name" value="CUE_Cue1p_like"/>
    <property type="match status" value="1"/>
</dbReference>
<feature type="region of interest" description="Disordered" evidence="2">
    <location>
        <begin position="1"/>
        <end position="32"/>
    </location>
</feature>
<feature type="compositionally biased region" description="Polar residues" evidence="2">
    <location>
        <begin position="1085"/>
        <end position="1098"/>
    </location>
</feature>
<dbReference type="GO" id="GO:0043130">
    <property type="term" value="F:ubiquitin binding"/>
    <property type="evidence" value="ECO:0007669"/>
    <property type="project" value="InterPro"/>
</dbReference>
<dbReference type="PANTHER" id="PTHR21705">
    <property type="entry name" value="RAI16 PROTEIN-RELATED"/>
    <property type="match status" value="1"/>
</dbReference>
<feature type="region of interest" description="Disordered" evidence="2">
    <location>
        <begin position="1037"/>
        <end position="1098"/>
    </location>
</feature>
<feature type="domain" description="CUE" evidence="3">
    <location>
        <begin position="32"/>
        <end position="75"/>
    </location>
</feature>
<dbReference type="Proteomes" id="UP000789759">
    <property type="component" value="Unassembled WGS sequence"/>
</dbReference>
<comment type="caution">
    <text evidence="4">The sequence shown here is derived from an EMBL/GenBank/DDBJ whole genome shotgun (WGS) entry which is preliminary data.</text>
</comment>
<feature type="region of interest" description="Disordered" evidence="2">
    <location>
        <begin position="385"/>
        <end position="425"/>
    </location>
</feature>
<dbReference type="PROSITE" id="PS51140">
    <property type="entry name" value="CUE"/>
    <property type="match status" value="1"/>
</dbReference>
<dbReference type="Pfam" id="PF19314">
    <property type="entry name" value="DUF5917"/>
    <property type="match status" value="1"/>
</dbReference>
<evidence type="ECO:0000259" key="3">
    <source>
        <dbReference type="PROSITE" id="PS51140"/>
    </source>
</evidence>
<feature type="compositionally biased region" description="Polar residues" evidence="2">
    <location>
        <begin position="410"/>
        <end position="422"/>
    </location>
</feature>
<organism evidence="4 5">
    <name type="scientific">Cetraspora pellucida</name>
    <dbReference type="NCBI Taxonomy" id="1433469"/>
    <lineage>
        <taxon>Eukaryota</taxon>
        <taxon>Fungi</taxon>
        <taxon>Fungi incertae sedis</taxon>
        <taxon>Mucoromycota</taxon>
        <taxon>Glomeromycotina</taxon>
        <taxon>Glomeromycetes</taxon>
        <taxon>Diversisporales</taxon>
        <taxon>Gigasporaceae</taxon>
        <taxon>Cetraspora</taxon>
    </lineage>
</organism>
<comment type="similarity">
    <text evidence="1">Belongs to the FHIP family.</text>
</comment>
<dbReference type="InterPro" id="IPR003892">
    <property type="entry name" value="CUE"/>
</dbReference>
<dbReference type="InterPro" id="IPR045669">
    <property type="entry name" value="FHIP_C"/>
</dbReference>
<accession>A0A9N8VN68</accession>
<feature type="compositionally biased region" description="Low complexity" evidence="2">
    <location>
        <begin position="1042"/>
        <end position="1069"/>
    </location>
</feature>
<protein>
    <submittedName>
        <fullName evidence="4">3482_t:CDS:1</fullName>
    </submittedName>
</protein>
<gene>
    <name evidence="4" type="ORF">CPELLU_LOCUS405</name>
</gene>
<feature type="compositionally biased region" description="Basic residues" evidence="2">
    <location>
        <begin position="1070"/>
        <end position="1080"/>
    </location>
</feature>
<dbReference type="AlphaFoldDB" id="A0A9N8VN68"/>